<comment type="caution">
    <text evidence="2">The sequence shown here is derived from an EMBL/GenBank/DDBJ whole genome shotgun (WGS) entry which is preliminary data.</text>
</comment>
<evidence type="ECO:0000256" key="1">
    <source>
        <dbReference type="SAM" id="Phobius"/>
    </source>
</evidence>
<gene>
    <name evidence="2" type="ORF">ACERLL_13340</name>
</gene>
<feature type="transmembrane region" description="Helical" evidence="1">
    <location>
        <begin position="54"/>
        <end position="80"/>
    </location>
</feature>
<name>A0ABV4TWU3_9GAMM</name>
<dbReference type="RefSeq" id="WP_373656594.1">
    <property type="nucleotide sequence ID" value="NZ_JBGUAW010000009.1"/>
</dbReference>
<keyword evidence="1" id="KW-0472">Membrane</keyword>
<protein>
    <submittedName>
        <fullName evidence="2">Uncharacterized protein</fullName>
    </submittedName>
</protein>
<evidence type="ECO:0000313" key="3">
    <source>
        <dbReference type="Proteomes" id="UP001575181"/>
    </source>
</evidence>
<organism evidence="2 3">
    <name type="scientific">Thiohalorhabdus methylotrophus</name>
    <dbReference type="NCBI Taxonomy" id="3242694"/>
    <lineage>
        <taxon>Bacteria</taxon>
        <taxon>Pseudomonadati</taxon>
        <taxon>Pseudomonadota</taxon>
        <taxon>Gammaproteobacteria</taxon>
        <taxon>Thiohalorhabdales</taxon>
        <taxon>Thiohalorhabdaceae</taxon>
        <taxon>Thiohalorhabdus</taxon>
    </lineage>
</organism>
<keyword evidence="1" id="KW-0812">Transmembrane</keyword>
<proteinExistence type="predicted"/>
<keyword evidence="1" id="KW-1133">Transmembrane helix</keyword>
<dbReference type="EMBL" id="JBGUAW010000009">
    <property type="protein sequence ID" value="MFA9461804.1"/>
    <property type="molecule type" value="Genomic_DNA"/>
</dbReference>
<reference evidence="2 3" key="1">
    <citation type="submission" date="2024-08" db="EMBL/GenBank/DDBJ databases">
        <title>Whole-genome sequencing of halo(alkali)philic microorganisms from hypersaline lakes.</title>
        <authorList>
            <person name="Sorokin D.Y."/>
            <person name="Merkel A.Y."/>
            <person name="Messina E."/>
            <person name="Yakimov M."/>
        </authorList>
    </citation>
    <scope>NUCLEOTIDE SEQUENCE [LARGE SCALE GENOMIC DNA]</scope>
    <source>
        <strain evidence="2 3">Cl-TMA</strain>
    </source>
</reference>
<dbReference type="Proteomes" id="UP001575181">
    <property type="component" value="Unassembled WGS sequence"/>
</dbReference>
<keyword evidence="3" id="KW-1185">Reference proteome</keyword>
<accession>A0ABV4TWU3</accession>
<sequence length="81" mass="9197">MPLRLPADHVLDLLPHSEIRLVAREWSGGPLAEGRTAWARQALRRRLLRILARIGARYLIGAIIGMLAGWAITALVVMWYW</sequence>
<evidence type="ECO:0000313" key="2">
    <source>
        <dbReference type="EMBL" id="MFA9461804.1"/>
    </source>
</evidence>